<name>A0A087FZ25_ARAAL</name>
<feature type="compositionally biased region" description="Pro residues" evidence="7">
    <location>
        <begin position="1223"/>
        <end position="1232"/>
    </location>
</feature>
<feature type="compositionally biased region" description="Acidic residues" evidence="7">
    <location>
        <begin position="1233"/>
        <end position="1246"/>
    </location>
</feature>
<dbReference type="SUPFAM" id="SSF56672">
    <property type="entry name" value="DNA/RNA polymerases"/>
    <property type="match status" value="1"/>
</dbReference>
<keyword evidence="5" id="KW-0378">Hydrolase</keyword>
<dbReference type="Proteomes" id="UP000029120">
    <property type="component" value="Unassembled WGS sequence"/>
</dbReference>
<dbReference type="PANTHER" id="PTHR37984">
    <property type="entry name" value="PROTEIN CBG26694"/>
    <property type="match status" value="1"/>
</dbReference>
<dbReference type="PANTHER" id="PTHR37984:SF5">
    <property type="entry name" value="PROTEIN NYNRIN-LIKE"/>
    <property type="match status" value="1"/>
</dbReference>
<dbReference type="InterPro" id="IPR041373">
    <property type="entry name" value="RT_RNaseH"/>
</dbReference>
<keyword evidence="6" id="KW-0695">RNA-directed DNA polymerase</keyword>
<gene>
    <name evidence="9" type="ORF">AALP_AAs74748U000100</name>
</gene>
<feature type="region of interest" description="Disordered" evidence="7">
    <location>
        <begin position="1223"/>
        <end position="1246"/>
    </location>
</feature>
<dbReference type="InterPro" id="IPR021109">
    <property type="entry name" value="Peptidase_aspartic_dom_sf"/>
</dbReference>
<evidence type="ECO:0000256" key="6">
    <source>
        <dbReference type="ARBA" id="ARBA00022918"/>
    </source>
</evidence>
<keyword evidence="1" id="KW-0808">Transferase</keyword>
<evidence type="ECO:0000256" key="5">
    <source>
        <dbReference type="ARBA" id="ARBA00022801"/>
    </source>
</evidence>
<dbReference type="Gramene" id="KFK22877">
    <property type="protein sequence ID" value="KFK22877"/>
    <property type="gene ID" value="AALP_AAs74748U000100"/>
</dbReference>
<keyword evidence="3" id="KW-0540">Nuclease</keyword>
<dbReference type="Pfam" id="PF17921">
    <property type="entry name" value="Integrase_H2C2"/>
    <property type="match status" value="1"/>
</dbReference>
<dbReference type="FunFam" id="3.10.20.370:FF:000001">
    <property type="entry name" value="Retrovirus-related Pol polyprotein from transposon 17.6-like protein"/>
    <property type="match status" value="1"/>
</dbReference>
<keyword evidence="10" id="KW-1185">Reference proteome</keyword>
<feature type="compositionally biased region" description="Low complexity" evidence="7">
    <location>
        <begin position="1163"/>
        <end position="1181"/>
    </location>
</feature>
<evidence type="ECO:0000256" key="2">
    <source>
        <dbReference type="ARBA" id="ARBA00022695"/>
    </source>
</evidence>
<dbReference type="CDD" id="cd09274">
    <property type="entry name" value="RNase_HI_RT_Ty3"/>
    <property type="match status" value="1"/>
</dbReference>
<dbReference type="InterPro" id="IPR043502">
    <property type="entry name" value="DNA/RNA_pol_sf"/>
</dbReference>
<dbReference type="GO" id="GO:0003964">
    <property type="term" value="F:RNA-directed DNA polymerase activity"/>
    <property type="evidence" value="ECO:0007669"/>
    <property type="project" value="UniProtKB-KW"/>
</dbReference>
<accession>A0A087FZ25</accession>
<dbReference type="GO" id="GO:0016787">
    <property type="term" value="F:hydrolase activity"/>
    <property type="evidence" value="ECO:0007669"/>
    <property type="project" value="UniProtKB-KW"/>
</dbReference>
<dbReference type="CDD" id="cd00303">
    <property type="entry name" value="retropepsin_like"/>
    <property type="match status" value="1"/>
</dbReference>
<dbReference type="SUPFAM" id="SSF53098">
    <property type="entry name" value="Ribonuclease H-like"/>
    <property type="match status" value="1"/>
</dbReference>
<dbReference type="InterPro" id="IPR012337">
    <property type="entry name" value="RNaseH-like_sf"/>
</dbReference>
<organism evidence="9 10">
    <name type="scientific">Arabis alpina</name>
    <name type="common">Alpine rock-cress</name>
    <dbReference type="NCBI Taxonomy" id="50452"/>
    <lineage>
        <taxon>Eukaryota</taxon>
        <taxon>Viridiplantae</taxon>
        <taxon>Streptophyta</taxon>
        <taxon>Embryophyta</taxon>
        <taxon>Tracheophyta</taxon>
        <taxon>Spermatophyta</taxon>
        <taxon>Magnoliopsida</taxon>
        <taxon>eudicotyledons</taxon>
        <taxon>Gunneridae</taxon>
        <taxon>Pentapetalae</taxon>
        <taxon>rosids</taxon>
        <taxon>malvids</taxon>
        <taxon>Brassicales</taxon>
        <taxon>Brassicaceae</taxon>
        <taxon>Arabideae</taxon>
        <taxon>Arabis</taxon>
    </lineage>
</organism>
<dbReference type="GO" id="GO:0015074">
    <property type="term" value="P:DNA integration"/>
    <property type="evidence" value="ECO:0007669"/>
    <property type="project" value="InterPro"/>
</dbReference>
<dbReference type="Pfam" id="PF03078">
    <property type="entry name" value="ATHILA"/>
    <property type="match status" value="1"/>
</dbReference>
<dbReference type="Gene3D" id="3.10.20.370">
    <property type="match status" value="1"/>
</dbReference>
<feature type="region of interest" description="Disordered" evidence="7">
    <location>
        <begin position="1155"/>
        <end position="1190"/>
    </location>
</feature>
<dbReference type="GO" id="GO:0003676">
    <property type="term" value="F:nucleic acid binding"/>
    <property type="evidence" value="ECO:0007669"/>
    <property type="project" value="InterPro"/>
</dbReference>
<feature type="domain" description="Integrase catalytic" evidence="8">
    <location>
        <begin position="684"/>
        <end position="828"/>
    </location>
</feature>
<dbReference type="OrthoDB" id="10055717at2759"/>
<dbReference type="InterPro" id="IPR036397">
    <property type="entry name" value="RNaseH_sf"/>
</dbReference>
<dbReference type="PROSITE" id="PS50994">
    <property type="entry name" value="INTEGRASE"/>
    <property type="match status" value="1"/>
</dbReference>
<reference evidence="10" key="1">
    <citation type="journal article" date="2015" name="Nat. Plants">
        <title>Genome expansion of Arabis alpina linked with retrotransposition and reduced symmetric DNA methylation.</title>
        <authorList>
            <person name="Willing E.M."/>
            <person name="Rawat V."/>
            <person name="Mandakova T."/>
            <person name="Maumus F."/>
            <person name="James G.V."/>
            <person name="Nordstroem K.J."/>
            <person name="Becker C."/>
            <person name="Warthmann N."/>
            <person name="Chica C."/>
            <person name="Szarzynska B."/>
            <person name="Zytnicki M."/>
            <person name="Albani M.C."/>
            <person name="Kiefer C."/>
            <person name="Bergonzi S."/>
            <person name="Castaings L."/>
            <person name="Mateos J.L."/>
            <person name="Berns M.C."/>
            <person name="Bujdoso N."/>
            <person name="Piofczyk T."/>
            <person name="de Lorenzo L."/>
            <person name="Barrero-Sicilia C."/>
            <person name="Mateos I."/>
            <person name="Piednoel M."/>
            <person name="Hagmann J."/>
            <person name="Chen-Min-Tao R."/>
            <person name="Iglesias-Fernandez R."/>
            <person name="Schuster S.C."/>
            <person name="Alonso-Blanco C."/>
            <person name="Roudier F."/>
            <person name="Carbonero P."/>
            <person name="Paz-Ares J."/>
            <person name="Davis S.J."/>
            <person name="Pecinka A."/>
            <person name="Quesneville H."/>
            <person name="Colot V."/>
            <person name="Lysak M.A."/>
            <person name="Weigel D."/>
            <person name="Coupland G."/>
            <person name="Schneeberger K."/>
        </authorList>
    </citation>
    <scope>NUCLEOTIDE SEQUENCE [LARGE SCALE GENOMIC DNA]</scope>
    <source>
        <strain evidence="10">cv. Pajares</strain>
    </source>
</reference>
<keyword evidence="2" id="KW-0548">Nucleotidyltransferase</keyword>
<evidence type="ECO:0000256" key="3">
    <source>
        <dbReference type="ARBA" id="ARBA00022722"/>
    </source>
</evidence>
<dbReference type="Gene3D" id="2.40.70.10">
    <property type="entry name" value="Acid Proteases"/>
    <property type="match status" value="1"/>
</dbReference>
<dbReference type="InterPro" id="IPR050951">
    <property type="entry name" value="Retrovirus_Pol_polyprotein"/>
</dbReference>
<dbReference type="InterPro" id="IPR004312">
    <property type="entry name" value="ATHILA_Orf1_C"/>
</dbReference>
<sequence>GLKKSRQELEEAKCKEIIDKITVEMPLVEAIRTSPVIRRYVKKLVTKNLCVEEGVAMITEQVSAMILNKVPKKLADPGSFVLDCLIFSDRFPRSLCDLGASINLMPLSVALSLGMTDFQPTRISLILADRSVRVPEGVLEDVPIKVGDCLIPVDFVVLQYYEEPKDPLILGRPFLATTGAMIDVRGGRITLSVGDLEMKFDMDQVIQKPTIDGQTFYVDTLDEITQEVFDEDYPADPLEKTLLVKQVVTNVELVGVSEKSERVSDWSEEIAPKIELKQLPARLKYAFLGPNSTYPVIVSSTLNNIEQTLLLSKLRKYRKAVGYSLDDIAGISPDLCMHRIHLEEGAKTSVEHQRRLNPNLQEVALVSAPIVQPPDWTLPFEAMCDASDFAVGAVLGQKKDKKLHAIYYASRTLDDAQKNYATTEKELLPVVFAFEKFRPYLIGSKVIVHTDHSALKYLMQKKDAKPRLLRWILLLQEFDVEVKDKKEGCNFIESGLQAENPQTFRKPEDLSIDRHMTCRSTGPEQSCRSIDTVVVDRQPLYRAIERLPQIISDAVQAHVFTVSASICPWYADIANYLAAEDMPSDLKGYERKKFIRELRRYYWDEPYLYKFCSDGIYRRCIAEPETQDVLLHCHGSDYAGHFASFKTASKVLQAGFWWPTLFKDAHAFVKQCDACQRRGKISRRHEMPQNFILEVEVFDCWGIDFMGLFPSSYGNPYILVTVDYVSKWVEAVASPKNNSGVVIKLFKTIIFPRFGVPRVVISDGGTPSNIVKDWSAKLDDALWAYRTAFKTPLGTTPFHLRYGKACHLPVELEHRAAWAVKQYNFNIKPAAERRLIQLNELDEIRHHAYENSKLYKERTKAYHDRKIVSRNFEPNDQWELKGFNLQTILIFADLSIDRGCGSRSTGQFSPVDRHTWLNDQGPAALPRGLNQKGRGFALVDNGEIVQKSFLANPRSLTGGLRRVGMTMIPSSTTNGEFSGNRVSHTDIRHPVLRYIIRLLSNTVLYRNEPGKVRHDELLALYSLISEDITWQSYGDLLQDLNWGAVLADRLLEQKTTPFTLKTGNPFRAGSLITPIMRFCGIDYERYDSIRASCSMDNRHMVSATWIGGDQQWLIRDDSRQQFQVLLPLPELTDIRVGTDALYFLPAGRRAVVSRRTTRRVSASRRGSSSASAATGSSLSARHLTPPPQVDMDPVQRWIVTSIQTLWDAFADLSRCGCVRLCSPTPPPASSPPPDDDSAEIDAYEAD</sequence>
<keyword evidence="4" id="KW-0255">Endonuclease</keyword>
<dbReference type="GO" id="GO:0004519">
    <property type="term" value="F:endonuclease activity"/>
    <property type="evidence" value="ECO:0007669"/>
    <property type="project" value="UniProtKB-KW"/>
</dbReference>
<dbReference type="eggNOG" id="KOG0017">
    <property type="taxonomic scope" value="Eukaryota"/>
</dbReference>
<evidence type="ECO:0000256" key="4">
    <source>
        <dbReference type="ARBA" id="ARBA00022759"/>
    </source>
</evidence>
<dbReference type="EMBL" id="KL984478">
    <property type="protein sequence ID" value="KFK22877.1"/>
    <property type="molecule type" value="Genomic_DNA"/>
</dbReference>
<evidence type="ECO:0000313" key="9">
    <source>
        <dbReference type="EMBL" id="KFK22877.1"/>
    </source>
</evidence>
<dbReference type="OMA" id="SASICPW"/>
<dbReference type="InterPro" id="IPR041588">
    <property type="entry name" value="Integrase_H2C2"/>
</dbReference>
<protein>
    <recommendedName>
        <fullName evidence="8">Integrase catalytic domain-containing protein</fullName>
    </recommendedName>
</protein>
<evidence type="ECO:0000313" key="10">
    <source>
        <dbReference type="Proteomes" id="UP000029120"/>
    </source>
</evidence>
<evidence type="ECO:0000256" key="7">
    <source>
        <dbReference type="SAM" id="MobiDB-lite"/>
    </source>
</evidence>
<proteinExistence type="predicted"/>
<evidence type="ECO:0000256" key="1">
    <source>
        <dbReference type="ARBA" id="ARBA00022679"/>
    </source>
</evidence>
<feature type="non-terminal residue" evidence="9">
    <location>
        <position position="1"/>
    </location>
</feature>
<dbReference type="Pfam" id="PF17917">
    <property type="entry name" value="RT_RNaseH"/>
    <property type="match status" value="1"/>
</dbReference>
<dbReference type="AlphaFoldDB" id="A0A087FZ25"/>
<dbReference type="Gene3D" id="3.30.420.10">
    <property type="entry name" value="Ribonuclease H-like superfamily/Ribonuclease H"/>
    <property type="match status" value="2"/>
</dbReference>
<evidence type="ECO:0000259" key="8">
    <source>
        <dbReference type="PROSITE" id="PS50994"/>
    </source>
</evidence>
<dbReference type="Gene3D" id="1.10.340.70">
    <property type="match status" value="1"/>
</dbReference>
<dbReference type="InterPro" id="IPR001584">
    <property type="entry name" value="Integrase_cat-core"/>
</dbReference>